<dbReference type="RefSeq" id="WP_236099182.1">
    <property type="nucleotide sequence ID" value="NZ_JAKGUD010000005.1"/>
</dbReference>
<evidence type="ECO:0000256" key="2">
    <source>
        <dbReference type="ARBA" id="ARBA00022475"/>
    </source>
</evidence>
<feature type="transmembrane region" description="Helical" evidence="6">
    <location>
        <begin position="289"/>
        <end position="310"/>
    </location>
</feature>
<evidence type="ECO:0000256" key="4">
    <source>
        <dbReference type="ARBA" id="ARBA00022989"/>
    </source>
</evidence>
<keyword evidence="4 6" id="KW-1133">Transmembrane helix</keyword>
<feature type="transmembrane region" description="Helical" evidence="6">
    <location>
        <begin position="152"/>
        <end position="172"/>
    </location>
</feature>
<organism evidence="7 8">
    <name type="scientific">Dethiosulfovibrio marinus</name>
    <dbReference type="NCBI Taxonomy" id="133532"/>
    <lineage>
        <taxon>Bacteria</taxon>
        <taxon>Thermotogati</taxon>
        <taxon>Synergistota</taxon>
        <taxon>Synergistia</taxon>
        <taxon>Synergistales</taxon>
        <taxon>Dethiosulfovibrionaceae</taxon>
        <taxon>Dethiosulfovibrio</taxon>
    </lineage>
</organism>
<dbReference type="Pfam" id="PF03606">
    <property type="entry name" value="DcuC"/>
    <property type="match status" value="1"/>
</dbReference>
<feature type="transmembrane region" description="Helical" evidence="6">
    <location>
        <begin position="449"/>
        <end position="470"/>
    </location>
</feature>
<feature type="transmembrane region" description="Helical" evidence="6">
    <location>
        <begin position="90"/>
        <end position="115"/>
    </location>
</feature>
<dbReference type="Proteomes" id="UP001200430">
    <property type="component" value="Unassembled WGS sequence"/>
</dbReference>
<feature type="transmembrane region" description="Helical" evidence="6">
    <location>
        <begin position="21"/>
        <end position="40"/>
    </location>
</feature>
<evidence type="ECO:0000313" key="8">
    <source>
        <dbReference type="Proteomes" id="UP001200430"/>
    </source>
</evidence>
<evidence type="ECO:0000256" key="1">
    <source>
        <dbReference type="ARBA" id="ARBA00004651"/>
    </source>
</evidence>
<comment type="caution">
    <text evidence="7">The sequence shown here is derived from an EMBL/GenBank/DDBJ whole genome shotgun (WGS) entry which is preliminary data.</text>
</comment>
<feature type="transmembrane region" description="Helical" evidence="6">
    <location>
        <begin position="179"/>
        <end position="201"/>
    </location>
</feature>
<protein>
    <submittedName>
        <fullName evidence="7">TIGR00366 family protein</fullName>
    </submittedName>
</protein>
<evidence type="ECO:0000256" key="6">
    <source>
        <dbReference type="SAM" id="Phobius"/>
    </source>
</evidence>
<name>A0ABS9EQC2_9BACT</name>
<sequence>MSSQSNNAASNPKKRKLSVPHVYVLLVSLTILAAVGSWILPAGEFTREMNETIHRTVVVPGSFKEIASTPVGPFQTFIAIQKGLVDAAEVFFFVFLAYASWFVVLETKALNAFIGWMLRLFKGKSDYILVAFVYIFGMAASVFGMFEETFGFLPLFVGMSIAMGYDAIVGLATIGMAVGIGYTAAVMNPFTVILAQNFAGIPLLSGWAFRLVTWFVMETLVCWWILRYARKIKKDPAKSYMVGIDMGDLQLDHDELVKTPFTARTRAVCGVVVASIVVLIWGVTQKGWYFNELAGLFIVMGILSGLIGGFNPNRLADVYVKGLRDIVFGCMIIGLSRGVLVVMREGHIVDTVVYYLSLPLQDLPRWLAAEGMLAVQNVINFLIPSGSGQAVVTMPIMAPLSDVLGISRQVAVLAFQFGDGLSNLLWPTALIPIMCAIAHVPLEKWYRFFLPFFLIAVAFQGFFIAAAVALGV</sequence>
<accession>A0ABS9EQC2</accession>
<dbReference type="PANTHER" id="PTHR43652:SF2">
    <property type="entry name" value="BASIC AMINO ACID ANTIPORTER YFCC-RELATED"/>
    <property type="match status" value="1"/>
</dbReference>
<keyword evidence="2" id="KW-1003">Cell membrane</keyword>
<feature type="transmembrane region" description="Helical" evidence="6">
    <location>
        <begin position="207"/>
        <end position="226"/>
    </location>
</feature>
<keyword evidence="3 6" id="KW-0812">Transmembrane</keyword>
<dbReference type="PANTHER" id="PTHR43652">
    <property type="entry name" value="BASIC AMINO ACID ANTIPORTER YFCC-RELATED"/>
    <property type="match status" value="1"/>
</dbReference>
<dbReference type="EMBL" id="JAKGUD010000005">
    <property type="protein sequence ID" value="MCF4142456.1"/>
    <property type="molecule type" value="Genomic_DNA"/>
</dbReference>
<comment type="subcellular location">
    <subcellularLocation>
        <location evidence="1">Cell membrane</location>
        <topology evidence="1">Multi-pass membrane protein</topology>
    </subcellularLocation>
</comment>
<feature type="transmembrane region" description="Helical" evidence="6">
    <location>
        <begin position="127"/>
        <end position="146"/>
    </location>
</feature>
<evidence type="ECO:0000256" key="3">
    <source>
        <dbReference type="ARBA" id="ARBA00022692"/>
    </source>
</evidence>
<feature type="transmembrane region" description="Helical" evidence="6">
    <location>
        <begin position="424"/>
        <end position="442"/>
    </location>
</feature>
<reference evidence="7 8" key="1">
    <citation type="submission" date="2022-01" db="EMBL/GenBank/DDBJ databases">
        <title>Dethiosulfovibrio faecalis sp. nov., a novel proteolytic, non-sulfur-reducing bacterium isolated from a marine aquaculture solid waste bioreactor.</title>
        <authorList>
            <person name="Grabowski S."/>
            <person name="Apolinario E."/>
            <person name="Schneider N."/>
            <person name="Marshall C.W."/>
            <person name="Sowers K.R."/>
        </authorList>
    </citation>
    <scope>NUCLEOTIDE SEQUENCE [LARGE SCALE GENOMIC DNA]</scope>
    <source>
        <strain evidence="7 8">DSM 12537</strain>
    </source>
</reference>
<proteinExistence type="predicted"/>
<evidence type="ECO:0000313" key="7">
    <source>
        <dbReference type="EMBL" id="MCF4142456.1"/>
    </source>
</evidence>
<evidence type="ECO:0000256" key="5">
    <source>
        <dbReference type="ARBA" id="ARBA00023136"/>
    </source>
</evidence>
<feature type="transmembrane region" description="Helical" evidence="6">
    <location>
        <begin position="267"/>
        <end position="283"/>
    </location>
</feature>
<dbReference type="InterPro" id="IPR051679">
    <property type="entry name" value="DASS-Related_Transporters"/>
</dbReference>
<keyword evidence="5 6" id="KW-0472">Membrane</keyword>
<dbReference type="InterPro" id="IPR018385">
    <property type="entry name" value="C4_dicarb_anaerob_car-like"/>
</dbReference>
<keyword evidence="8" id="KW-1185">Reference proteome</keyword>
<gene>
    <name evidence="7" type="ORF">L2W38_06480</name>
</gene>